<evidence type="ECO:0000313" key="5">
    <source>
        <dbReference type="EMBL" id="MFC5946859.1"/>
    </source>
</evidence>
<dbReference type="InterPro" id="IPR035418">
    <property type="entry name" value="AraC-bd_2"/>
</dbReference>
<dbReference type="InterPro" id="IPR018062">
    <property type="entry name" value="HTH_AraC-typ_CS"/>
</dbReference>
<gene>
    <name evidence="5" type="ORF">ACFQH9_01040</name>
</gene>
<evidence type="ECO:0000256" key="1">
    <source>
        <dbReference type="ARBA" id="ARBA00023015"/>
    </source>
</evidence>
<proteinExistence type="predicted"/>
<dbReference type="Pfam" id="PF14525">
    <property type="entry name" value="AraC_binding_2"/>
    <property type="match status" value="1"/>
</dbReference>
<name>A0ABW1I380_9PSEU</name>
<protein>
    <submittedName>
        <fullName evidence="5">Helix-turn-helix domain-containing protein</fullName>
    </submittedName>
</protein>
<keyword evidence="1" id="KW-0805">Transcription regulation</keyword>
<dbReference type="Pfam" id="PF12833">
    <property type="entry name" value="HTH_18"/>
    <property type="match status" value="1"/>
</dbReference>
<dbReference type="PROSITE" id="PS01124">
    <property type="entry name" value="HTH_ARAC_FAMILY_2"/>
    <property type="match status" value="1"/>
</dbReference>
<dbReference type="Proteomes" id="UP001596119">
    <property type="component" value="Unassembled WGS sequence"/>
</dbReference>
<sequence length="313" mass="34079">MVVAHSARFRMRDWVREATYRPVGRGAVEGSVLQVDVDGCRLAEIHADAHISRRDPDEEADPASRYMLSLQLAGTMSLATDDRHIDLRPGELGVYHSSRRAEVIGRTGHRSLCLIVPEAALGVPRRRVLAAEGVRIPADRGLVPALVPLLRALPGVLPRVPAAQALRALRSVGDMLAAVLQTEADLRTGGPVDPRRDLLDRMLWHIDRHAGDPGLDVARLAAAHFVSVRHVHDLFREVGETPAGRIRSRRIEGACRDLTDPAFDDLPVAAVGVRWGFASPARFTRTFAASTGTTPAAYRRDRRDVGRAADSGG</sequence>
<dbReference type="EMBL" id="JBHSQK010000003">
    <property type="protein sequence ID" value="MFC5946859.1"/>
    <property type="molecule type" value="Genomic_DNA"/>
</dbReference>
<evidence type="ECO:0000259" key="4">
    <source>
        <dbReference type="PROSITE" id="PS01124"/>
    </source>
</evidence>
<evidence type="ECO:0000256" key="3">
    <source>
        <dbReference type="ARBA" id="ARBA00023163"/>
    </source>
</evidence>
<evidence type="ECO:0000313" key="6">
    <source>
        <dbReference type="Proteomes" id="UP001596119"/>
    </source>
</evidence>
<dbReference type="Gene3D" id="1.10.10.60">
    <property type="entry name" value="Homeodomain-like"/>
    <property type="match status" value="1"/>
</dbReference>
<dbReference type="PANTHER" id="PTHR46796:SF6">
    <property type="entry name" value="ARAC SUBFAMILY"/>
    <property type="match status" value="1"/>
</dbReference>
<reference evidence="6" key="1">
    <citation type="journal article" date="2019" name="Int. J. Syst. Evol. Microbiol.">
        <title>The Global Catalogue of Microorganisms (GCM) 10K type strain sequencing project: providing services to taxonomists for standard genome sequencing and annotation.</title>
        <authorList>
            <consortium name="The Broad Institute Genomics Platform"/>
            <consortium name="The Broad Institute Genome Sequencing Center for Infectious Disease"/>
            <person name="Wu L."/>
            <person name="Ma J."/>
        </authorList>
    </citation>
    <scope>NUCLEOTIDE SEQUENCE [LARGE SCALE GENOMIC DNA]</scope>
    <source>
        <strain evidence="6">CGMCC 4.7397</strain>
    </source>
</reference>
<organism evidence="5 6">
    <name type="scientific">Pseudonocardia lutea</name>
    <dbReference type="NCBI Taxonomy" id="2172015"/>
    <lineage>
        <taxon>Bacteria</taxon>
        <taxon>Bacillati</taxon>
        <taxon>Actinomycetota</taxon>
        <taxon>Actinomycetes</taxon>
        <taxon>Pseudonocardiales</taxon>
        <taxon>Pseudonocardiaceae</taxon>
        <taxon>Pseudonocardia</taxon>
    </lineage>
</organism>
<dbReference type="InterPro" id="IPR009057">
    <property type="entry name" value="Homeodomain-like_sf"/>
</dbReference>
<feature type="domain" description="HTH araC/xylS-type" evidence="4">
    <location>
        <begin position="200"/>
        <end position="301"/>
    </location>
</feature>
<dbReference type="PANTHER" id="PTHR46796">
    <property type="entry name" value="HTH-TYPE TRANSCRIPTIONAL ACTIVATOR RHAS-RELATED"/>
    <property type="match status" value="1"/>
</dbReference>
<dbReference type="SUPFAM" id="SSF46689">
    <property type="entry name" value="Homeodomain-like"/>
    <property type="match status" value="1"/>
</dbReference>
<keyword evidence="6" id="KW-1185">Reference proteome</keyword>
<dbReference type="InterPro" id="IPR018060">
    <property type="entry name" value="HTH_AraC"/>
</dbReference>
<comment type="caution">
    <text evidence="5">The sequence shown here is derived from an EMBL/GenBank/DDBJ whole genome shotgun (WGS) entry which is preliminary data.</text>
</comment>
<dbReference type="PROSITE" id="PS00041">
    <property type="entry name" value="HTH_ARAC_FAMILY_1"/>
    <property type="match status" value="1"/>
</dbReference>
<dbReference type="InterPro" id="IPR050204">
    <property type="entry name" value="AraC_XylS_family_regulators"/>
</dbReference>
<keyword evidence="3" id="KW-0804">Transcription</keyword>
<dbReference type="SMART" id="SM00342">
    <property type="entry name" value="HTH_ARAC"/>
    <property type="match status" value="1"/>
</dbReference>
<keyword evidence="2" id="KW-0238">DNA-binding</keyword>
<accession>A0ABW1I380</accession>
<evidence type="ECO:0000256" key="2">
    <source>
        <dbReference type="ARBA" id="ARBA00023125"/>
    </source>
</evidence>
<dbReference type="RefSeq" id="WP_379563157.1">
    <property type="nucleotide sequence ID" value="NZ_JBHSQK010000003.1"/>
</dbReference>